<dbReference type="SUPFAM" id="SSF52972">
    <property type="entry name" value="ITPase-like"/>
    <property type="match status" value="1"/>
</dbReference>
<feature type="binding site" evidence="10">
    <location>
        <begin position="8"/>
        <end position="13"/>
    </location>
    <ligand>
        <name>substrate</name>
    </ligand>
</feature>
<dbReference type="OrthoDB" id="9807456at2"/>
<feature type="binding site" evidence="10">
    <location>
        <begin position="180"/>
        <end position="181"/>
    </location>
    <ligand>
        <name>substrate</name>
    </ligand>
</feature>
<sequence length="194" mass="19992">MIEWVIASGNAGKLREFSGLLGPFNIQTRPMSDFDVAGADETGLSFVENALLKARHVAAATGRPALADDSGIAVDALDGAPGIHSARYAGAHGNDGGNLVKLLADMQGQNNRAAQFICVLAVCKSATDPMPLIAQGIWRGQLLDAPAGDGGFGYDPIFQPDGLDVSAAQLSGAEKSAISHRALAVASLKRQLLG</sequence>
<protein>
    <recommendedName>
        <fullName evidence="10">dITP/XTP pyrophosphatase</fullName>
        <ecNumber evidence="10">3.6.1.66</ecNumber>
    </recommendedName>
    <alternativeName>
        <fullName evidence="10">Non-canonical purine NTP pyrophosphatase</fullName>
    </alternativeName>
    <alternativeName>
        <fullName evidence="10">Non-standard purine NTP pyrophosphatase</fullName>
    </alternativeName>
    <alternativeName>
        <fullName evidence="10">Nucleoside-triphosphate diphosphatase</fullName>
    </alternativeName>
    <alternativeName>
        <fullName evidence="10">Nucleoside-triphosphate pyrophosphatase</fullName>
        <shortName evidence="10">NTPase</shortName>
    </alternativeName>
</protein>
<feature type="binding site" evidence="10">
    <location>
        <position position="70"/>
    </location>
    <ligand>
        <name>substrate</name>
    </ligand>
</feature>
<dbReference type="KEGG" id="llp:GH975_01085"/>
<keyword evidence="3 10" id="KW-0479">Metal-binding</keyword>
<evidence type="ECO:0000256" key="3">
    <source>
        <dbReference type="ARBA" id="ARBA00022723"/>
    </source>
</evidence>
<evidence type="ECO:0000256" key="5">
    <source>
        <dbReference type="ARBA" id="ARBA00022801"/>
    </source>
</evidence>
<dbReference type="Gene3D" id="3.90.950.10">
    <property type="match status" value="1"/>
</dbReference>
<feature type="active site" description="Proton acceptor" evidence="10">
    <location>
        <position position="69"/>
    </location>
</feature>
<organism evidence="12 13">
    <name type="scientific">Litorivicinus lipolyticus</name>
    <dbReference type="NCBI Taxonomy" id="418701"/>
    <lineage>
        <taxon>Bacteria</taxon>
        <taxon>Pseudomonadati</taxon>
        <taxon>Pseudomonadota</taxon>
        <taxon>Gammaproteobacteria</taxon>
        <taxon>Oceanospirillales</taxon>
        <taxon>Litorivicinaceae</taxon>
        <taxon>Litorivicinus</taxon>
    </lineage>
</organism>
<keyword evidence="4 10" id="KW-0547">Nucleotide-binding</keyword>
<dbReference type="GO" id="GO:0036220">
    <property type="term" value="F:ITP diphosphatase activity"/>
    <property type="evidence" value="ECO:0007669"/>
    <property type="project" value="UniProtKB-UniRule"/>
</dbReference>
<dbReference type="GO" id="GO:0005829">
    <property type="term" value="C:cytosol"/>
    <property type="evidence" value="ECO:0007669"/>
    <property type="project" value="TreeGrafter"/>
</dbReference>
<dbReference type="InterPro" id="IPR002637">
    <property type="entry name" value="RdgB/HAM1"/>
</dbReference>
<dbReference type="CDD" id="cd00515">
    <property type="entry name" value="HAM1"/>
    <property type="match status" value="1"/>
</dbReference>
<dbReference type="GO" id="GO:0000166">
    <property type="term" value="F:nucleotide binding"/>
    <property type="evidence" value="ECO:0007669"/>
    <property type="project" value="UniProtKB-KW"/>
</dbReference>
<feature type="binding site" evidence="10">
    <location>
        <position position="40"/>
    </location>
    <ligand>
        <name>Mg(2+)</name>
        <dbReference type="ChEBI" id="CHEBI:18420"/>
    </ligand>
</feature>
<reference evidence="12 13" key="1">
    <citation type="submission" date="2019-11" db="EMBL/GenBank/DDBJ databases">
        <authorList>
            <person name="Khan S.A."/>
            <person name="Jeon C.O."/>
            <person name="Chun B.H."/>
        </authorList>
    </citation>
    <scope>NUCLEOTIDE SEQUENCE [LARGE SCALE GENOMIC DNA]</scope>
    <source>
        <strain evidence="12 13">IMCC 1097</strain>
    </source>
</reference>
<dbReference type="EC" id="3.6.1.66" evidence="10"/>
<proteinExistence type="inferred from homology"/>
<accession>A0A5Q2QB78</accession>
<feature type="binding site" evidence="10">
    <location>
        <begin position="152"/>
        <end position="155"/>
    </location>
    <ligand>
        <name>substrate</name>
    </ligand>
</feature>
<dbReference type="NCBIfam" id="TIGR00042">
    <property type="entry name" value="RdgB/HAM1 family non-canonical purine NTP pyrophosphatase"/>
    <property type="match status" value="1"/>
</dbReference>
<dbReference type="AlphaFoldDB" id="A0A5Q2QB78"/>
<name>A0A5Q2QB78_9GAMM</name>
<evidence type="ECO:0000256" key="1">
    <source>
        <dbReference type="ARBA" id="ARBA00008023"/>
    </source>
</evidence>
<evidence type="ECO:0000313" key="12">
    <source>
        <dbReference type="EMBL" id="QGG79227.1"/>
    </source>
</evidence>
<dbReference type="RefSeq" id="WP_153712731.1">
    <property type="nucleotide sequence ID" value="NZ_CP045871.1"/>
</dbReference>
<comment type="catalytic activity">
    <reaction evidence="8 10">
        <text>dITP + H2O = dIMP + diphosphate + H(+)</text>
        <dbReference type="Rhea" id="RHEA:28342"/>
        <dbReference type="ChEBI" id="CHEBI:15377"/>
        <dbReference type="ChEBI" id="CHEBI:15378"/>
        <dbReference type="ChEBI" id="CHEBI:33019"/>
        <dbReference type="ChEBI" id="CHEBI:61194"/>
        <dbReference type="ChEBI" id="CHEBI:61382"/>
        <dbReference type="EC" id="3.6.1.66"/>
    </reaction>
</comment>
<dbReference type="Pfam" id="PF01725">
    <property type="entry name" value="Ham1p_like"/>
    <property type="match status" value="1"/>
</dbReference>
<feature type="binding site" evidence="10">
    <location>
        <position position="175"/>
    </location>
    <ligand>
        <name>substrate</name>
    </ligand>
</feature>
<dbReference type="HAMAP" id="MF_01405">
    <property type="entry name" value="Non_canon_purine_NTPase"/>
    <property type="match status" value="1"/>
</dbReference>
<evidence type="ECO:0000256" key="9">
    <source>
        <dbReference type="ARBA" id="ARBA00052017"/>
    </source>
</evidence>
<dbReference type="GO" id="GO:0036222">
    <property type="term" value="F:XTP diphosphatase activity"/>
    <property type="evidence" value="ECO:0007669"/>
    <property type="project" value="UniProtKB-UniRule"/>
</dbReference>
<evidence type="ECO:0000256" key="11">
    <source>
        <dbReference type="RuleBase" id="RU003781"/>
    </source>
</evidence>
<comment type="catalytic activity">
    <reaction evidence="9 10">
        <text>XTP + H2O = XMP + diphosphate + H(+)</text>
        <dbReference type="Rhea" id="RHEA:28610"/>
        <dbReference type="ChEBI" id="CHEBI:15377"/>
        <dbReference type="ChEBI" id="CHEBI:15378"/>
        <dbReference type="ChEBI" id="CHEBI:33019"/>
        <dbReference type="ChEBI" id="CHEBI:57464"/>
        <dbReference type="ChEBI" id="CHEBI:61314"/>
        <dbReference type="EC" id="3.6.1.66"/>
    </reaction>
</comment>
<keyword evidence="5 10" id="KW-0378">Hydrolase</keyword>
<dbReference type="GO" id="GO:0009117">
    <property type="term" value="P:nucleotide metabolic process"/>
    <property type="evidence" value="ECO:0007669"/>
    <property type="project" value="UniProtKB-KW"/>
</dbReference>
<evidence type="ECO:0000256" key="4">
    <source>
        <dbReference type="ARBA" id="ARBA00022741"/>
    </source>
</evidence>
<comment type="similarity">
    <text evidence="1 10 11">Belongs to the HAM1 NTPase family.</text>
</comment>
<gene>
    <name evidence="12" type="primary">rdgB</name>
    <name evidence="12" type="ORF">GH975_01085</name>
</gene>
<dbReference type="InterPro" id="IPR029001">
    <property type="entry name" value="ITPase-like_fam"/>
</dbReference>
<dbReference type="FunFam" id="3.90.950.10:FF:000001">
    <property type="entry name" value="dITP/XTP pyrophosphatase"/>
    <property type="match status" value="1"/>
</dbReference>
<comment type="cofactor">
    <cofactor evidence="10">
        <name>Mg(2+)</name>
        <dbReference type="ChEBI" id="CHEBI:18420"/>
    </cofactor>
    <text evidence="10">Binds 1 Mg(2+) ion per subunit.</text>
</comment>
<evidence type="ECO:0000256" key="8">
    <source>
        <dbReference type="ARBA" id="ARBA00051875"/>
    </source>
</evidence>
<dbReference type="Proteomes" id="UP000388235">
    <property type="component" value="Chromosome"/>
</dbReference>
<evidence type="ECO:0000256" key="6">
    <source>
        <dbReference type="ARBA" id="ARBA00022842"/>
    </source>
</evidence>
<evidence type="ECO:0000256" key="10">
    <source>
        <dbReference type="HAMAP-Rule" id="MF_01405"/>
    </source>
</evidence>
<dbReference type="EMBL" id="CP045871">
    <property type="protein sequence ID" value="QGG79227.1"/>
    <property type="molecule type" value="Genomic_DNA"/>
</dbReference>
<dbReference type="PANTHER" id="PTHR11067:SF9">
    <property type="entry name" value="INOSINE TRIPHOSPHATE PYROPHOSPHATASE"/>
    <property type="match status" value="1"/>
</dbReference>
<dbReference type="InterPro" id="IPR020922">
    <property type="entry name" value="dITP/XTP_pyrophosphatase"/>
</dbReference>
<dbReference type="GO" id="GO:0035870">
    <property type="term" value="F:dITP diphosphatase activity"/>
    <property type="evidence" value="ECO:0007669"/>
    <property type="project" value="UniProtKB-UniRule"/>
</dbReference>
<dbReference type="PANTHER" id="PTHR11067">
    <property type="entry name" value="INOSINE TRIPHOSPHATE PYROPHOSPHATASE/HAM1 PROTEIN"/>
    <property type="match status" value="1"/>
</dbReference>
<keyword evidence="6 10" id="KW-0460">Magnesium</keyword>
<comment type="subunit">
    <text evidence="2 10">Homodimer.</text>
</comment>
<dbReference type="GO" id="GO:0009146">
    <property type="term" value="P:purine nucleoside triphosphate catabolic process"/>
    <property type="evidence" value="ECO:0007669"/>
    <property type="project" value="UniProtKB-UniRule"/>
</dbReference>
<dbReference type="GO" id="GO:0046872">
    <property type="term" value="F:metal ion binding"/>
    <property type="evidence" value="ECO:0007669"/>
    <property type="project" value="UniProtKB-KW"/>
</dbReference>
<evidence type="ECO:0000256" key="2">
    <source>
        <dbReference type="ARBA" id="ARBA00011738"/>
    </source>
</evidence>
<comment type="catalytic activity">
    <reaction evidence="10">
        <text>ITP + H2O = IMP + diphosphate + H(+)</text>
        <dbReference type="Rhea" id="RHEA:29399"/>
        <dbReference type="ChEBI" id="CHEBI:15377"/>
        <dbReference type="ChEBI" id="CHEBI:15378"/>
        <dbReference type="ChEBI" id="CHEBI:33019"/>
        <dbReference type="ChEBI" id="CHEBI:58053"/>
        <dbReference type="ChEBI" id="CHEBI:61402"/>
        <dbReference type="EC" id="3.6.1.66"/>
    </reaction>
</comment>
<feature type="binding site" evidence="10">
    <location>
        <position position="69"/>
    </location>
    <ligand>
        <name>Mg(2+)</name>
        <dbReference type="ChEBI" id="CHEBI:18420"/>
    </ligand>
</feature>
<keyword evidence="13" id="KW-1185">Reference proteome</keyword>
<evidence type="ECO:0000313" key="13">
    <source>
        <dbReference type="Proteomes" id="UP000388235"/>
    </source>
</evidence>
<comment type="function">
    <text evidence="10">Pyrophosphatase that catalyzes the hydrolysis of nucleoside triphosphates to their monophosphate derivatives, with a high preference for the non-canonical purine nucleotides XTP (xanthosine triphosphate), dITP (deoxyinosine triphosphate) and ITP. Seems to function as a house-cleaning enzyme that removes non-canonical purine nucleotides from the nucleotide pool, thus preventing their incorporation into DNA/RNA and avoiding chromosomal lesions.</text>
</comment>
<keyword evidence="7 10" id="KW-0546">Nucleotide metabolism</keyword>
<evidence type="ECO:0000256" key="7">
    <source>
        <dbReference type="ARBA" id="ARBA00023080"/>
    </source>
</evidence>
<dbReference type="GO" id="GO:0017111">
    <property type="term" value="F:ribonucleoside triphosphate phosphatase activity"/>
    <property type="evidence" value="ECO:0007669"/>
    <property type="project" value="InterPro"/>
</dbReference>